<dbReference type="EMBL" id="CP029487">
    <property type="protein sequence ID" value="QCT70089.1"/>
    <property type="molecule type" value="Genomic_DNA"/>
</dbReference>
<evidence type="ECO:0000259" key="3">
    <source>
        <dbReference type="PROSITE" id="PS50977"/>
    </source>
</evidence>
<dbReference type="GO" id="GO:0003677">
    <property type="term" value="F:DNA binding"/>
    <property type="evidence" value="ECO:0007669"/>
    <property type="project" value="UniProtKB-UniRule"/>
</dbReference>
<dbReference type="PANTHER" id="PTHR43479:SF11">
    <property type="entry name" value="ACREF_ENVCD OPERON REPRESSOR-RELATED"/>
    <property type="match status" value="1"/>
</dbReference>
<dbReference type="InterPro" id="IPR009057">
    <property type="entry name" value="Homeodomain-like_sf"/>
</dbReference>
<dbReference type="AlphaFoldDB" id="A0A4P9C3Z3"/>
<dbReference type="KEGG" id="emt:CPZ25_001770"/>
<accession>A0A4P9C3Z3</accession>
<name>A0A4P9C3Z3_EUBML</name>
<dbReference type="PROSITE" id="PS50977">
    <property type="entry name" value="HTH_TETR_2"/>
    <property type="match status" value="1"/>
</dbReference>
<dbReference type="InterPro" id="IPR001647">
    <property type="entry name" value="HTH_TetR"/>
</dbReference>
<organism evidence="4 5">
    <name type="scientific">Eubacterium maltosivorans</name>
    <dbReference type="NCBI Taxonomy" id="2041044"/>
    <lineage>
        <taxon>Bacteria</taxon>
        <taxon>Bacillati</taxon>
        <taxon>Bacillota</taxon>
        <taxon>Clostridia</taxon>
        <taxon>Eubacteriales</taxon>
        <taxon>Eubacteriaceae</taxon>
        <taxon>Eubacterium</taxon>
    </lineage>
</organism>
<proteinExistence type="predicted"/>
<protein>
    <submittedName>
        <fullName evidence="4">TetR/AcrR family transcriptional regulator</fullName>
    </submittedName>
</protein>
<dbReference type="Gene3D" id="1.10.357.10">
    <property type="entry name" value="Tetracycline Repressor, domain 2"/>
    <property type="match status" value="1"/>
</dbReference>
<dbReference type="SUPFAM" id="SSF46689">
    <property type="entry name" value="Homeodomain-like"/>
    <property type="match status" value="1"/>
</dbReference>
<reference evidence="4 5" key="1">
    <citation type="submission" date="2018-05" db="EMBL/GenBank/DDBJ databases">
        <title>Genome comparison of Eubacterium sp.</title>
        <authorList>
            <person name="Feng Y."/>
            <person name="Sanchez-Andrea I."/>
            <person name="Stams A.J.M."/>
            <person name="De Vos W.M."/>
        </authorList>
    </citation>
    <scope>NUCLEOTIDE SEQUENCE [LARGE SCALE GENOMIC DNA]</scope>
    <source>
        <strain evidence="4 5">YI</strain>
    </source>
</reference>
<dbReference type="RefSeq" id="WP_074616046.1">
    <property type="nucleotide sequence ID" value="NZ_CABJDW020000015.1"/>
</dbReference>
<sequence length="187" mass="21536">MRVSKDPEIRKQEILDVAMRVFAEKGYETTTMKDIAKEAGVVAGLCYHYFQNKHALYQEALTQYAKACSKPFADVFKQTGLPLAECIKILETTSENEAENYKYRDFFDKDGNELFHAQLEVYMSKEIFPHLEAYIKSLMTRGEIEKQDAHMLSRFIWGGQMAVTNNAAGSVKEKNLFIRQMLTLILK</sequence>
<evidence type="ECO:0000313" key="4">
    <source>
        <dbReference type="EMBL" id="QCT70089.1"/>
    </source>
</evidence>
<keyword evidence="1 2" id="KW-0238">DNA-binding</keyword>
<evidence type="ECO:0000256" key="1">
    <source>
        <dbReference type="ARBA" id="ARBA00023125"/>
    </source>
</evidence>
<dbReference type="InterPro" id="IPR050624">
    <property type="entry name" value="HTH-type_Tx_Regulator"/>
</dbReference>
<keyword evidence="5" id="KW-1185">Reference proteome</keyword>
<feature type="domain" description="HTH tetR-type" evidence="3">
    <location>
        <begin position="8"/>
        <end position="68"/>
    </location>
</feature>
<dbReference type="Proteomes" id="UP000218387">
    <property type="component" value="Chromosome"/>
</dbReference>
<evidence type="ECO:0000256" key="2">
    <source>
        <dbReference type="PROSITE-ProRule" id="PRU00335"/>
    </source>
</evidence>
<evidence type="ECO:0000313" key="5">
    <source>
        <dbReference type="Proteomes" id="UP000218387"/>
    </source>
</evidence>
<dbReference type="Pfam" id="PF00440">
    <property type="entry name" value="TetR_N"/>
    <property type="match status" value="1"/>
</dbReference>
<dbReference type="PRINTS" id="PR00455">
    <property type="entry name" value="HTHTETR"/>
</dbReference>
<dbReference type="PANTHER" id="PTHR43479">
    <property type="entry name" value="ACREF/ENVCD OPERON REPRESSOR-RELATED"/>
    <property type="match status" value="1"/>
</dbReference>
<feature type="DNA-binding region" description="H-T-H motif" evidence="2">
    <location>
        <begin position="31"/>
        <end position="50"/>
    </location>
</feature>
<gene>
    <name evidence="4" type="ORF">CPZ25_001770</name>
</gene>